<dbReference type="InterPro" id="IPR040177">
    <property type="entry name" value="SLC30A9"/>
</dbReference>
<sequence length="177" mass="19101">MWDAVGSILVGGLLGCIAMFLVQRNRDLLLGRSMSPGEMQVTDTKTEEIGPGVFRFKAEVAWNGDQLVERYLQRWSGSGTVQHEHAACGEAGSPLDRVLKSYGRDIISAVGAEVDRIELEIQAINPGIRFVDLETDRGRSGPYLGPDLLMRTAAKGIITKRAVRTPGHSAASASVPP</sequence>
<keyword evidence="2" id="KW-1133">Transmembrane helix</keyword>
<dbReference type="PANTHER" id="PTHR13414">
    <property type="entry name" value="HUEL-CATION TRANSPORTER"/>
    <property type="match status" value="1"/>
</dbReference>
<dbReference type="PANTHER" id="PTHR13414:SF9">
    <property type="entry name" value="PROTON-COUPLED ZINC ANTIPORTER SLC30A9, MITOCHONDRIAL"/>
    <property type="match status" value="1"/>
</dbReference>
<keyword evidence="2" id="KW-0812">Transmembrane</keyword>
<keyword evidence="1" id="KW-0813">Transport</keyword>
<comment type="caution">
    <text evidence="3">The sequence shown here is derived from an EMBL/GenBank/DDBJ whole genome shotgun (WGS) entry which is preliminary data.</text>
</comment>
<keyword evidence="4" id="KW-1185">Reference proteome</keyword>
<dbReference type="GO" id="GO:0005783">
    <property type="term" value="C:endoplasmic reticulum"/>
    <property type="evidence" value="ECO:0007669"/>
    <property type="project" value="TreeGrafter"/>
</dbReference>
<dbReference type="EMBL" id="BLLF01000442">
    <property type="protein sequence ID" value="GFH11850.1"/>
    <property type="molecule type" value="Genomic_DNA"/>
</dbReference>
<name>A0A699YPE7_HAELA</name>
<feature type="non-terminal residue" evidence="3">
    <location>
        <position position="177"/>
    </location>
</feature>
<dbReference type="GO" id="GO:0006882">
    <property type="term" value="P:intracellular zinc ion homeostasis"/>
    <property type="evidence" value="ECO:0007669"/>
    <property type="project" value="TreeGrafter"/>
</dbReference>
<feature type="transmembrane region" description="Helical" evidence="2">
    <location>
        <begin position="6"/>
        <end position="22"/>
    </location>
</feature>
<proteinExistence type="predicted"/>
<dbReference type="GO" id="GO:0006829">
    <property type="term" value="P:zinc ion transport"/>
    <property type="evidence" value="ECO:0007669"/>
    <property type="project" value="InterPro"/>
</dbReference>
<accession>A0A699YPE7</accession>
<evidence type="ECO:0000256" key="1">
    <source>
        <dbReference type="ARBA" id="ARBA00022448"/>
    </source>
</evidence>
<dbReference type="AlphaFoldDB" id="A0A699YPE7"/>
<evidence type="ECO:0000313" key="3">
    <source>
        <dbReference type="EMBL" id="GFH11850.1"/>
    </source>
</evidence>
<feature type="non-terminal residue" evidence="3">
    <location>
        <position position="1"/>
    </location>
</feature>
<evidence type="ECO:0000313" key="4">
    <source>
        <dbReference type="Proteomes" id="UP000485058"/>
    </source>
</evidence>
<gene>
    <name evidence="3" type="ORF">HaLaN_07421</name>
</gene>
<protein>
    <submittedName>
        <fullName evidence="3">Uncharacterized protein</fullName>
    </submittedName>
</protein>
<organism evidence="3 4">
    <name type="scientific">Haematococcus lacustris</name>
    <name type="common">Green alga</name>
    <name type="synonym">Haematococcus pluvialis</name>
    <dbReference type="NCBI Taxonomy" id="44745"/>
    <lineage>
        <taxon>Eukaryota</taxon>
        <taxon>Viridiplantae</taxon>
        <taxon>Chlorophyta</taxon>
        <taxon>core chlorophytes</taxon>
        <taxon>Chlorophyceae</taxon>
        <taxon>CS clade</taxon>
        <taxon>Chlamydomonadales</taxon>
        <taxon>Haematococcaceae</taxon>
        <taxon>Haematococcus</taxon>
    </lineage>
</organism>
<dbReference type="Proteomes" id="UP000485058">
    <property type="component" value="Unassembled WGS sequence"/>
</dbReference>
<reference evidence="3 4" key="1">
    <citation type="submission" date="2020-02" db="EMBL/GenBank/DDBJ databases">
        <title>Draft genome sequence of Haematococcus lacustris strain NIES-144.</title>
        <authorList>
            <person name="Morimoto D."/>
            <person name="Nakagawa S."/>
            <person name="Yoshida T."/>
            <person name="Sawayama S."/>
        </authorList>
    </citation>
    <scope>NUCLEOTIDE SEQUENCE [LARGE SCALE GENOMIC DNA]</scope>
    <source>
        <strain evidence="3 4">NIES-144</strain>
    </source>
</reference>
<evidence type="ECO:0000256" key="2">
    <source>
        <dbReference type="SAM" id="Phobius"/>
    </source>
</evidence>
<dbReference type="GO" id="GO:0008324">
    <property type="term" value="F:monoatomic cation transmembrane transporter activity"/>
    <property type="evidence" value="ECO:0007669"/>
    <property type="project" value="InterPro"/>
</dbReference>
<keyword evidence="2" id="KW-0472">Membrane</keyword>